<evidence type="ECO:0000313" key="2">
    <source>
        <dbReference type="Proteomes" id="UP001195483"/>
    </source>
</evidence>
<dbReference type="Gene3D" id="3.30.420.40">
    <property type="match status" value="2"/>
</dbReference>
<dbReference type="InterPro" id="IPR043129">
    <property type="entry name" value="ATPase_NBD"/>
</dbReference>
<dbReference type="AlphaFoldDB" id="A0AAE0W9Q3"/>
<accession>A0AAE0W9Q3</accession>
<keyword evidence="2" id="KW-1185">Reference proteome</keyword>
<dbReference type="PANTHER" id="PTHR14187">
    <property type="entry name" value="ALPHA KINASE/ELONGATION FACTOR 2 KINASE"/>
    <property type="match status" value="1"/>
</dbReference>
<reference evidence="1" key="3">
    <citation type="submission" date="2023-05" db="EMBL/GenBank/DDBJ databases">
        <authorList>
            <person name="Smith C.H."/>
        </authorList>
    </citation>
    <scope>NUCLEOTIDE SEQUENCE</scope>
    <source>
        <strain evidence="1">CHS0354</strain>
        <tissue evidence="1">Mantle</tissue>
    </source>
</reference>
<evidence type="ECO:0008006" key="3">
    <source>
        <dbReference type="Google" id="ProtNLM"/>
    </source>
</evidence>
<reference evidence="1" key="1">
    <citation type="journal article" date="2021" name="Genome Biol. Evol.">
        <title>A High-Quality Reference Genome for a Parasitic Bivalve with Doubly Uniparental Inheritance (Bivalvia: Unionida).</title>
        <authorList>
            <person name="Smith C.H."/>
        </authorList>
    </citation>
    <scope>NUCLEOTIDE SEQUENCE</scope>
    <source>
        <strain evidence="1">CHS0354</strain>
    </source>
</reference>
<name>A0AAE0W9Q3_9BIVA</name>
<evidence type="ECO:0000313" key="1">
    <source>
        <dbReference type="EMBL" id="KAK3607273.1"/>
    </source>
</evidence>
<reference evidence="1" key="2">
    <citation type="journal article" date="2021" name="Genome Biol. Evol.">
        <title>Developing a high-quality reference genome for a parasitic bivalve with doubly uniparental inheritance (Bivalvia: Unionida).</title>
        <authorList>
            <person name="Smith C.H."/>
        </authorList>
    </citation>
    <scope>NUCLEOTIDE SEQUENCE</scope>
    <source>
        <strain evidence="1">CHS0354</strain>
        <tissue evidence="1">Mantle</tissue>
    </source>
</reference>
<protein>
    <recommendedName>
        <fullName evidence="3">Heat shock protein 70</fullName>
    </recommendedName>
</protein>
<dbReference type="EMBL" id="JAEAOA010000230">
    <property type="protein sequence ID" value="KAK3607273.1"/>
    <property type="molecule type" value="Genomic_DNA"/>
</dbReference>
<dbReference type="SUPFAM" id="SSF53067">
    <property type="entry name" value="Actin-like ATPase domain"/>
    <property type="match status" value="1"/>
</dbReference>
<sequence length="358" mass="40492">MLPRGTIDITIHELMPGGQLKELYKATGGAWGGTEVDEAYKQFIISLIGNPIFQRFCKEHKDDHIHMFRDFEIKKRSVNPENDSDVIIRLPFSLKETYQKICDQDLCNSIKQTRYAKEVSLVGDKLRIHASVIKGFFAKSIENTISHVKDLMKNDLVQTISGILMVGGYSESKMLQNAIKDNFPNVKVIVPYEASLVVLKGAVIFGHTPTAIAQRVCRYTYGFNTSVPFDPRIHDRNKLIYTDDGLKCTDIFQKHVEIGQAIIQGQPQILGGSYWPTFNYQTDISFEIYCSDKKSPMYITDEGCIKLGQITVLVLDMSVPIYQREFVLSMSFSGTEIEVSAKEKRTGRCTKTTVNFLG</sequence>
<proteinExistence type="predicted"/>
<organism evidence="1 2">
    <name type="scientific">Potamilus streckersoni</name>
    <dbReference type="NCBI Taxonomy" id="2493646"/>
    <lineage>
        <taxon>Eukaryota</taxon>
        <taxon>Metazoa</taxon>
        <taxon>Spiralia</taxon>
        <taxon>Lophotrochozoa</taxon>
        <taxon>Mollusca</taxon>
        <taxon>Bivalvia</taxon>
        <taxon>Autobranchia</taxon>
        <taxon>Heteroconchia</taxon>
        <taxon>Palaeoheterodonta</taxon>
        <taxon>Unionida</taxon>
        <taxon>Unionoidea</taxon>
        <taxon>Unionidae</taxon>
        <taxon>Ambleminae</taxon>
        <taxon>Lampsilini</taxon>
        <taxon>Potamilus</taxon>
    </lineage>
</organism>
<gene>
    <name evidence="1" type="ORF">CHS0354_002894</name>
</gene>
<dbReference type="Gene3D" id="3.90.640.10">
    <property type="entry name" value="Actin, Chain A, domain 4"/>
    <property type="match status" value="1"/>
</dbReference>
<comment type="caution">
    <text evidence="1">The sequence shown here is derived from an EMBL/GenBank/DDBJ whole genome shotgun (WGS) entry which is preliminary data.</text>
</comment>
<dbReference type="PANTHER" id="PTHR14187:SF5">
    <property type="entry name" value="HEAT SHOCK 70 KDA PROTEIN 12A"/>
    <property type="match status" value="1"/>
</dbReference>
<dbReference type="Proteomes" id="UP001195483">
    <property type="component" value="Unassembled WGS sequence"/>
</dbReference>